<dbReference type="AlphaFoldDB" id="A0A0U1DZM3"/>
<gene>
    <name evidence="2" type="ORF">BN970_06646</name>
</gene>
<reference evidence="2 3" key="1">
    <citation type="submission" date="2015-03" db="EMBL/GenBank/DDBJ databases">
        <authorList>
            <person name="Murphy D."/>
        </authorList>
    </citation>
    <scope>NUCLEOTIDE SEQUENCE [LARGE SCALE GENOMIC DNA]</scope>
    <source>
        <strain evidence="2 3">D16</strain>
    </source>
</reference>
<dbReference type="Proteomes" id="UP000182227">
    <property type="component" value="Unassembled WGS sequence"/>
</dbReference>
<keyword evidence="1" id="KW-1133">Transmembrane helix</keyword>
<evidence type="ECO:0000256" key="1">
    <source>
        <dbReference type="SAM" id="Phobius"/>
    </source>
</evidence>
<keyword evidence="1" id="KW-0812">Transmembrane</keyword>
<sequence>MTGFAVSLFITFVAVACLSAWSKSLRRETLWQAGGSETVTATETAAPRAPPPAVAAAVADAAGAAVAVVAVVAVGSATARRRYRLSRVSKVVADLELPPAVFKTCPWEPRPLIETGLRQWLRLCAPALRDDKTIGMPSHAVDEAWHGLILCTERYSVFCTKAYGKFLHHHPVDGAPPDMMTQGESMHERLRRTVVAWSLVAEPGEECVLWDIDQRLGLEDPWGLPMERISQILTSLGAIQAPQISS</sequence>
<keyword evidence="1" id="KW-0472">Membrane</keyword>
<evidence type="ECO:0000313" key="3">
    <source>
        <dbReference type="Proteomes" id="UP000182227"/>
    </source>
</evidence>
<organism evidence="2 3">
    <name type="scientific">Mycolicibacterium conceptionense</name>
    <dbReference type="NCBI Taxonomy" id="451644"/>
    <lineage>
        <taxon>Bacteria</taxon>
        <taxon>Bacillati</taxon>
        <taxon>Actinomycetota</taxon>
        <taxon>Actinomycetes</taxon>
        <taxon>Mycobacteriales</taxon>
        <taxon>Mycobacteriaceae</taxon>
        <taxon>Mycolicibacterium</taxon>
    </lineage>
</organism>
<proteinExistence type="predicted"/>
<accession>A0A0U1DZM3</accession>
<feature type="transmembrane region" description="Helical" evidence="1">
    <location>
        <begin position="53"/>
        <end position="77"/>
    </location>
</feature>
<dbReference type="EMBL" id="CTEF01000007">
    <property type="protein sequence ID" value="CQD24814.1"/>
    <property type="molecule type" value="Genomic_DNA"/>
</dbReference>
<name>A0A0U1DZM3_9MYCO</name>
<protein>
    <submittedName>
        <fullName evidence="2">Uncharacterized protein</fullName>
    </submittedName>
</protein>
<evidence type="ECO:0000313" key="2">
    <source>
        <dbReference type="EMBL" id="CQD24814.1"/>
    </source>
</evidence>